<name>A0ABP8YLR0_9ACTN</name>
<comment type="caution">
    <text evidence="1">The sequence shown here is derived from an EMBL/GenBank/DDBJ whole genome shotgun (WGS) entry which is preliminary data.</text>
</comment>
<reference evidence="2" key="1">
    <citation type="journal article" date="2019" name="Int. J. Syst. Evol. Microbiol.">
        <title>The Global Catalogue of Microorganisms (GCM) 10K type strain sequencing project: providing services to taxonomists for standard genome sequencing and annotation.</title>
        <authorList>
            <consortium name="The Broad Institute Genomics Platform"/>
            <consortium name="The Broad Institute Genome Sequencing Center for Infectious Disease"/>
            <person name="Wu L."/>
            <person name="Ma J."/>
        </authorList>
    </citation>
    <scope>NUCLEOTIDE SEQUENCE [LARGE SCALE GENOMIC DNA]</scope>
    <source>
        <strain evidence="2">JCM 18532</strain>
    </source>
</reference>
<organism evidence="1 2">
    <name type="scientific">Nocardioides endophyticus</name>
    <dbReference type="NCBI Taxonomy" id="1353775"/>
    <lineage>
        <taxon>Bacteria</taxon>
        <taxon>Bacillati</taxon>
        <taxon>Actinomycetota</taxon>
        <taxon>Actinomycetes</taxon>
        <taxon>Propionibacteriales</taxon>
        <taxon>Nocardioidaceae</taxon>
        <taxon>Nocardioides</taxon>
    </lineage>
</organism>
<keyword evidence="2" id="KW-1185">Reference proteome</keyword>
<evidence type="ECO:0000313" key="2">
    <source>
        <dbReference type="Proteomes" id="UP001499882"/>
    </source>
</evidence>
<dbReference type="EMBL" id="BAABKN010000009">
    <property type="protein sequence ID" value="GAA4732548.1"/>
    <property type="molecule type" value="Genomic_DNA"/>
</dbReference>
<proteinExistence type="predicted"/>
<evidence type="ECO:0000313" key="1">
    <source>
        <dbReference type="EMBL" id="GAA4732548.1"/>
    </source>
</evidence>
<gene>
    <name evidence="1" type="ORF">GCM10023350_14950</name>
</gene>
<sequence length="74" mass="7682">MEEVRPVDVHLDARLFVELAVGVAPEVVAALEHEDLQAQLGGATLGDREAEEARTDDDQIGAGLCPLSGLGMGG</sequence>
<dbReference type="Proteomes" id="UP001499882">
    <property type="component" value="Unassembled WGS sequence"/>
</dbReference>
<protein>
    <submittedName>
        <fullName evidence="1">Uncharacterized protein</fullName>
    </submittedName>
</protein>
<accession>A0ABP8YLR0</accession>